<organism evidence="1 2">
    <name type="scientific">Flavobacterium pygoscelis</name>
    <dbReference type="NCBI Taxonomy" id="2893176"/>
    <lineage>
        <taxon>Bacteria</taxon>
        <taxon>Pseudomonadati</taxon>
        <taxon>Bacteroidota</taxon>
        <taxon>Flavobacteriia</taxon>
        <taxon>Flavobacteriales</taxon>
        <taxon>Flavobacteriaceae</taxon>
        <taxon>Flavobacterium</taxon>
    </lineage>
</organism>
<dbReference type="Proteomes" id="UP001139260">
    <property type="component" value="Unassembled WGS sequence"/>
</dbReference>
<name>A0A9X2BMU9_9FLAO</name>
<dbReference type="RefSeq" id="WP_248429429.1">
    <property type="nucleotide sequence ID" value="NZ_JALNUB010000035.1"/>
</dbReference>
<dbReference type="EMBL" id="JALNUB010000035">
    <property type="protein sequence ID" value="MCK8143437.1"/>
    <property type="molecule type" value="Genomic_DNA"/>
</dbReference>
<sequence>MRKLTFILLFFINSIYCQDKTNGLSISGNVKVLFGFENIIPENLLIELNPDNKFCKIDSLGNYKFEDLESGIYELEINDFNLNSEKHKVEIVSKSITDFNIVVFAKC</sequence>
<keyword evidence="2" id="KW-1185">Reference proteome</keyword>
<accession>A0A9X2BMU9</accession>
<dbReference type="AlphaFoldDB" id="A0A9X2BMU9"/>
<reference evidence="1" key="1">
    <citation type="submission" date="2022-04" db="EMBL/GenBank/DDBJ databases">
        <title>Flavobacterium pygoscelis sp. nov. isolated from Chinstrap chick (Pygoscelis antarcticus).</title>
        <authorList>
            <person name="Irgang R."/>
            <person name="Poblete-Morales M."/>
            <person name="Avendano-Herrera R."/>
        </authorList>
    </citation>
    <scope>NUCLEOTIDE SEQUENCE</scope>
    <source>
        <strain evidence="1">I-SCBP12n</strain>
    </source>
</reference>
<evidence type="ECO:0000313" key="1">
    <source>
        <dbReference type="EMBL" id="MCK8143437.1"/>
    </source>
</evidence>
<comment type="caution">
    <text evidence="1">The sequence shown here is derived from an EMBL/GenBank/DDBJ whole genome shotgun (WGS) entry which is preliminary data.</text>
</comment>
<gene>
    <name evidence="1" type="ORF">MW871_16215</name>
</gene>
<protein>
    <submittedName>
        <fullName evidence="1">Uncharacterized protein</fullName>
    </submittedName>
</protein>
<proteinExistence type="predicted"/>
<evidence type="ECO:0000313" key="2">
    <source>
        <dbReference type="Proteomes" id="UP001139260"/>
    </source>
</evidence>